<organism evidence="2 3">
    <name type="scientific">Crenichthys baileyi</name>
    <name type="common">White River springfish</name>
    <dbReference type="NCBI Taxonomy" id="28760"/>
    <lineage>
        <taxon>Eukaryota</taxon>
        <taxon>Metazoa</taxon>
        <taxon>Chordata</taxon>
        <taxon>Craniata</taxon>
        <taxon>Vertebrata</taxon>
        <taxon>Euteleostomi</taxon>
        <taxon>Actinopterygii</taxon>
        <taxon>Neopterygii</taxon>
        <taxon>Teleostei</taxon>
        <taxon>Neoteleostei</taxon>
        <taxon>Acanthomorphata</taxon>
        <taxon>Ovalentaria</taxon>
        <taxon>Atherinomorphae</taxon>
        <taxon>Cyprinodontiformes</taxon>
        <taxon>Goodeidae</taxon>
        <taxon>Crenichthys</taxon>
    </lineage>
</organism>
<sequence length="138" mass="15149">LSTGLCGLLPFFSLSLSFPYRVRQAGAAGPQHRIKAHQEIISKLPESLKEAELEQLTVSPGNLLPLGKSSPLLLISDCPPSNVAHHHLEWRSKESRPLNITTPPVDLGLCGVTHLLWTNHTLTQHAPTWRSQIPGPHL</sequence>
<reference evidence="2 3" key="1">
    <citation type="submission" date="2021-06" db="EMBL/GenBank/DDBJ databases">
        <authorList>
            <person name="Palmer J.M."/>
        </authorList>
    </citation>
    <scope>NUCLEOTIDE SEQUENCE [LARGE SCALE GENOMIC DNA]</scope>
    <source>
        <strain evidence="2 3">MEX-2019</strain>
        <tissue evidence="2">Muscle</tissue>
    </source>
</reference>
<name>A0AAV9RP57_9TELE</name>
<gene>
    <name evidence="2" type="ORF">CRENBAI_025769</name>
</gene>
<comment type="caution">
    <text evidence="2">The sequence shown here is derived from an EMBL/GenBank/DDBJ whole genome shotgun (WGS) entry which is preliminary data.</text>
</comment>
<feature type="signal peptide" evidence="1">
    <location>
        <begin position="1"/>
        <end position="17"/>
    </location>
</feature>
<dbReference type="EMBL" id="JAHHUM010001524">
    <property type="protein sequence ID" value="KAK5610829.1"/>
    <property type="molecule type" value="Genomic_DNA"/>
</dbReference>
<feature type="non-terminal residue" evidence="2">
    <location>
        <position position="1"/>
    </location>
</feature>
<evidence type="ECO:0000313" key="2">
    <source>
        <dbReference type="EMBL" id="KAK5610829.1"/>
    </source>
</evidence>
<dbReference type="AlphaFoldDB" id="A0AAV9RP57"/>
<keyword evidence="3" id="KW-1185">Reference proteome</keyword>
<accession>A0AAV9RP57</accession>
<keyword evidence="1" id="KW-0732">Signal</keyword>
<feature type="chain" id="PRO_5043317373" evidence="1">
    <location>
        <begin position="18"/>
        <end position="138"/>
    </location>
</feature>
<dbReference type="Proteomes" id="UP001311232">
    <property type="component" value="Unassembled WGS sequence"/>
</dbReference>
<protein>
    <submittedName>
        <fullName evidence="2">Uncharacterized protein</fullName>
    </submittedName>
</protein>
<proteinExistence type="predicted"/>
<evidence type="ECO:0000256" key="1">
    <source>
        <dbReference type="SAM" id="SignalP"/>
    </source>
</evidence>
<evidence type="ECO:0000313" key="3">
    <source>
        <dbReference type="Proteomes" id="UP001311232"/>
    </source>
</evidence>